<organism evidence="5 6">
    <name type="scientific">Paenibacillus elgii</name>
    <dbReference type="NCBI Taxonomy" id="189691"/>
    <lineage>
        <taxon>Bacteria</taxon>
        <taxon>Bacillati</taxon>
        <taxon>Bacillota</taxon>
        <taxon>Bacilli</taxon>
        <taxon>Bacillales</taxon>
        <taxon>Paenibacillaceae</taxon>
        <taxon>Paenibacillus</taxon>
    </lineage>
</organism>
<dbReference type="RefSeq" id="WP_063187350.1">
    <property type="nucleotide sequence ID" value="NZ_LQRA01000099.1"/>
</dbReference>
<dbReference type="InterPro" id="IPR050490">
    <property type="entry name" value="Bact_solute-bd_prot1"/>
</dbReference>
<dbReference type="Gene3D" id="3.40.190.10">
    <property type="entry name" value="Periplasmic binding protein-like II"/>
    <property type="match status" value="2"/>
</dbReference>
<comment type="similarity">
    <text evidence="1">Belongs to the bacterial solute-binding protein 1 family.</text>
</comment>
<comment type="caution">
    <text evidence="5">The sequence shown here is derived from an EMBL/GenBank/DDBJ whole genome shotgun (WGS) entry which is preliminary data.</text>
</comment>
<dbReference type="PANTHER" id="PTHR43649:SF34">
    <property type="entry name" value="ABC TRANSPORTER PERIPLASMIC-BINDING PROTEIN YCJN-RELATED"/>
    <property type="match status" value="1"/>
</dbReference>
<protein>
    <submittedName>
        <fullName evidence="5">ABC transporter substrate-binding protein</fullName>
    </submittedName>
</protein>
<evidence type="ECO:0000313" key="5">
    <source>
        <dbReference type="EMBL" id="KZE72766.1"/>
    </source>
</evidence>
<dbReference type="OrthoDB" id="9763054at2"/>
<feature type="chain" id="PRO_5038389101" evidence="4">
    <location>
        <begin position="23"/>
        <end position="440"/>
    </location>
</feature>
<proteinExistence type="inferred from homology"/>
<evidence type="ECO:0000256" key="2">
    <source>
        <dbReference type="ARBA" id="ARBA00022448"/>
    </source>
</evidence>
<dbReference type="PANTHER" id="PTHR43649">
    <property type="entry name" value="ARABINOSE-BINDING PROTEIN-RELATED"/>
    <property type="match status" value="1"/>
</dbReference>
<dbReference type="SUPFAM" id="SSF53850">
    <property type="entry name" value="Periplasmic binding protein-like II"/>
    <property type="match status" value="1"/>
</dbReference>
<sequence length="440" mass="49078">MKIKAGIKLGVCTALLLSTVVACSNKDASPGAAQSEKGVKITFYTVDQNNAFSDLVKAYQQERPEVKIELLNAQAGTDYIQKYEALQASSNPPTAAMLEQQTVLKFKDTLLDLEPEKAKYEKLTLPGTIERNLFEGKFVGVPWTTQGYGLLYNKRVVEEAIGGTFDPASVKTRNDLEALFKKVEAAGKAPVLIHGSDWSLGSHYLSLAYGLQSKKVEDNRKFLEGLKKGSVDLSGNPQFNGLLDTFDLLKKYNLRKNDPIVADFNKDTIDFAKGNAAFYFMGDWAWSVMDPVEGRDKQFGIMPVPISNNPDDYGNQEIPVLEPFLYTIDKTRATPEQQEAAKQFFEWMVTSEQGQNSIISKMGLIMPYKDLKVKGTNAISPSISNYVKEGKVINLGMFKFLPGDHYAKLGASMQKYLINKIDRKGFIKEMESYWKSQAVN</sequence>
<feature type="signal peptide" evidence="4">
    <location>
        <begin position="1"/>
        <end position="22"/>
    </location>
</feature>
<dbReference type="STRING" id="1007103.GCA_000213315_02085"/>
<name>A0A163U3H0_9BACL</name>
<dbReference type="AlphaFoldDB" id="A0A163U3H0"/>
<dbReference type="Pfam" id="PF13416">
    <property type="entry name" value="SBP_bac_8"/>
    <property type="match status" value="1"/>
</dbReference>
<keyword evidence="2" id="KW-0813">Transport</keyword>
<dbReference type="PROSITE" id="PS51257">
    <property type="entry name" value="PROKAR_LIPOPROTEIN"/>
    <property type="match status" value="1"/>
</dbReference>
<dbReference type="Proteomes" id="UP000076563">
    <property type="component" value="Unassembled WGS sequence"/>
</dbReference>
<gene>
    <name evidence="5" type="ORF">AV654_04370</name>
</gene>
<accession>A0A163U3H0</accession>
<dbReference type="EMBL" id="LQRA01000099">
    <property type="protein sequence ID" value="KZE72766.1"/>
    <property type="molecule type" value="Genomic_DNA"/>
</dbReference>
<dbReference type="InterPro" id="IPR006059">
    <property type="entry name" value="SBP"/>
</dbReference>
<evidence type="ECO:0000313" key="6">
    <source>
        <dbReference type="Proteomes" id="UP000076563"/>
    </source>
</evidence>
<evidence type="ECO:0000256" key="3">
    <source>
        <dbReference type="ARBA" id="ARBA00022729"/>
    </source>
</evidence>
<keyword evidence="3 4" id="KW-0732">Signal</keyword>
<evidence type="ECO:0000256" key="1">
    <source>
        <dbReference type="ARBA" id="ARBA00008520"/>
    </source>
</evidence>
<evidence type="ECO:0000256" key="4">
    <source>
        <dbReference type="SAM" id="SignalP"/>
    </source>
</evidence>
<reference evidence="6" key="1">
    <citation type="submission" date="2016-01" db="EMBL/GenBank/DDBJ databases">
        <title>Draft genome of Chromobacterium sp. F49.</title>
        <authorList>
            <person name="Hong K.W."/>
        </authorList>
    </citation>
    <scope>NUCLEOTIDE SEQUENCE [LARGE SCALE GENOMIC DNA]</scope>
    <source>
        <strain evidence="6">M63</strain>
    </source>
</reference>
<keyword evidence="6" id="KW-1185">Reference proteome</keyword>
<dbReference type="eggNOG" id="COG1653">
    <property type="taxonomic scope" value="Bacteria"/>
</dbReference>